<keyword evidence="8" id="KW-0804">Transcription</keyword>
<keyword evidence="6" id="KW-0805">Transcription regulation</keyword>
<evidence type="ECO:0000256" key="5">
    <source>
        <dbReference type="ARBA" id="ARBA00023012"/>
    </source>
</evidence>
<dbReference type="SMART" id="SM00342">
    <property type="entry name" value="HTH_ARAC"/>
    <property type="match status" value="1"/>
</dbReference>
<protein>
    <recommendedName>
        <fullName evidence="2">Stage 0 sporulation protein A homolog</fullName>
    </recommendedName>
</protein>
<dbReference type="PROSITE" id="PS01124">
    <property type="entry name" value="HTH_ARAC_FAMILY_2"/>
    <property type="match status" value="1"/>
</dbReference>
<keyword evidence="4 10" id="KW-0597">Phosphoprotein</keyword>
<dbReference type="Gene3D" id="1.10.10.60">
    <property type="entry name" value="Homeodomain-like"/>
    <property type="match status" value="2"/>
</dbReference>
<proteinExistence type="predicted"/>
<organism evidence="13 14">
    <name type="scientific">Blautia celeris</name>
    <dbReference type="NCBI Taxonomy" id="2763026"/>
    <lineage>
        <taxon>Bacteria</taxon>
        <taxon>Bacillati</taxon>
        <taxon>Bacillota</taxon>
        <taxon>Clostridia</taxon>
        <taxon>Lachnospirales</taxon>
        <taxon>Lachnospiraceae</taxon>
        <taxon>Blautia</taxon>
    </lineage>
</organism>
<dbReference type="InterPro" id="IPR018060">
    <property type="entry name" value="HTH_AraC"/>
</dbReference>
<reference evidence="13 14" key="1">
    <citation type="submission" date="2020-08" db="EMBL/GenBank/DDBJ databases">
        <title>Genome public.</title>
        <authorList>
            <person name="Liu C."/>
            <person name="Sun Q."/>
        </authorList>
    </citation>
    <scope>NUCLEOTIDE SEQUENCE [LARGE SCALE GENOMIC DNA]</scope>
    <source>
        <strain evidence="13 14">NSJ-34</strain>
    </source>
</reference>
<keyword evidence="5" id="KW-0902">Two-component regulatory system</keyword>
<keyword evidence="14" id="KW-1185">Reference proteome</keyword>
<dbReference type="Proteomes" id="UP000654573">
    <property type="component" value="Unassembled WGS sequence"/>
</dbReference>
<evidence type="ECO:0000313" key="14">
    <source>
        <dbReference type="Proteomes" id="UP000654573"/>
    </source>
</evidence>
<feature type="modified residue" description="4-aspartylphosphate" evidence="10">
    <location>
        <position position="55"/>
    </location>
</feature>
<name>A0ABR7FDK0_9FIRM</name>
<comment type="function">
    <text evidence="9">May play the central regulatory role in sporulation. It may be an element of the effector pathway responsible for the activation of sporulation genes in response to nutritional stress. Spo0A may act in concert with spo0H (a sigma factor) to control the expression of some genes that are critical to the sporulation process.</text>
</comment>
<keyword evidence="7" id="KW-0238">DNA-binding</keyword>
<gene>
    <name evidence="13" type="ORF">H8S76_13605</name>
</gene>
<evidence type="ECO:0000259" key="12">
    <source>
        <dbReference type="PROSITE" id="PS50110"/>
    </source>
</evidence>
<evidence type="ECO:0000256" key="3">
    <source>
        <dbReference type="ARBA" id="ARBA00022490"/>
    </source>
</evidence>
<comment type="caution">
    <text evidence="13">The sequence shown here is derived from an EMBL/GenBank/DDBJ whole genome shotgun (WGS) entry which is preliminary data.</text>
</comment>
<dbReference type="InterPro" id="IPR011006">
    <property type="entry name" value="CheY-like_superfamily"/>
</dbReference>
<dbReference type="InterPro" id="IPR018062">
    <property type="entry name" value="HTH_AraC-typ_CS"/>
</dbReference>
<dbReference type="PANTHER" id="PTHR42713:SF3">
    <property type="entry name" value="TRANSCRIPTIONAL REGULATORY PROTEIN HPTR"/>
    <property type="match status" value="1"/>
</dbReference>
<dbReference type="InterPro" id="IPR009057">
    <property type="entry name" value="Homeodomain-like_sf"/>
</dbReference>
<dbReference type="InterPro" id="IPR051552">
    <property type="entry name" value="HptR"/>
</dbReference>
<dbReference type="EMBL" id="JACOOU010000005">
    <property type="protein sequence ID" value="MBC5673283.1"/>
    <property type="molecule type" value="Genomic_DNA"/>
</dbReference>
<sequence>MKTLLIVEDEKMIRQGIAVMSKRSKVEIQEILECRNGLEAMKLLEERDIDVMFTDIRMPKMDGIDLVKETEKLSRRPKIVVISGYDDFNYAVEMLKHGVQDYILKPVKRDKIEELLQKLDAQIMEEKKCAGFDRQAFSRQMMYYLENPQVSEEDLAALKWKFEQYMGQESYYAVAAGRTGGRRPTGALCMENEGQCIFFCPGSAVYEEEPDMCAGISGPHISFEEAADAYREAMEARIQAFLYGSSRRCRCGEESGKIPGDFVERFVQQFPTEHLDQALISFQNYFFEAEHGKIDGRDMTDTARNLQRALEETYKKLLPEEEQDIFQREHPLAWRCAEEYLEDFVSWVRQAGSCLDRVCDSNLNHSRIRAAVRFVEENFRKDVNMAMVSNHVSMNYSLFSIAFKEYTGVNFVSYLKKLRIEEAKRLLETTEEKVQDIGRMAGFENDKNFLKCFKAACGVSPSEYRKNTAMRK</sequence>
<evidence type="ECO:0000256" key="2">
    <source>
        <dbReference type="ARBA" id="ARBA00018672"/>
    </source>
</evidence>
<dbReference type="RefSeq" id="WP_103732637.1">
    <property type="nucleotide sequence ID" value="NZ_JACOOU010000005.1"/>
</dbReference>
<comment type="subcellular location">
    <subcellularLocation>
        <location evidence="1">Cytoplasm</location>
    </subcellularLocation>
</comment>
<evidence type="ECO:0000259" key="11">
    <source>
        <dbReference type="PROSITE" id="PS01124"/>
    </source>
</evidence>
<evidence type="ECO:0000256" key="7">
    <source>
        <dbReference type="ARBA" id="ARBA00023125"/>
    </source>
</evidence>
<keyword evidence="3" id="KW-0963">Cytoplasm</keyword>
<evidence type="ECO:0000256" key="6">
    <source>
        <dbReference type="ARBA" id="ARBA00023015"/>
    </source>
</evidence>
<dbReference type="SMART" id="SM00448">
    <property type="entry name" value="REC"/>
    <property type="match status" value="1"/>
</dbReference>
<dbReference type="Pfam" id="PF12833">
    <property type="entry name" value="HTH_18"/>
    <property type="match status" value="1"/>
</dbReference>
<evidence type="ECO:0000313" key="13">
    <source>
        <dbReference type="EMBL" id="MBC5673283.1"/>
    </source>
</evidence>
<dbReference type="Gene3D" id="3.40.50.2300">
    <property type="match status" value="1"/>
</dbReference>
<dbReference type="SUPFAM" id="SSF52172">
    <property type="entry name" value="CheY-like"/>
    <property type="match status" value="1"/>
</dbReference>
<accession>A0ABR7FDK0</accession>
<dbReference type="InterPro" id="IPR001789">
    <property type="entry name" value="Sig_transdc_resp-reg_receiver"/>
</dbReference>
<dbReference type="PANTHER" id="PTHR42713">
    <property type="entry name" value="HISTIDINE KINASE-RELATED"/>
    <property type="match status" value="1"/>
</dbReference>
<evidence type="ECO:0000256" key="4">
    <source>
        <dbReference type="ARBA" id="ARBA00022553"/>
    </source>
</evidence>
<dbReference type="CDD" id="cd17536">
    <property type="entry name" value="REC_YesN-like"/>
    <property type="match status" value="1"/>
</dbReference>
<evidence type="ECO:0000256" key="9">
    <source>
        <dbReference type="ARBA" id="ARBA00024867"/>
    </source>
</evidence>
<evidence type="ECO:0000256" key="1">
    <source>
        <dbReference type="ARBA" id="ARBA00004496"/>
    </source>
</evidence>
<dbReference type="Pfam" id="PF00072">
    <property type="entry name" value="Response_reg"/>
    <property type="match status" value="1"/>
</dbReference>
<dbReference type="SUPFAM" id="SSF46689">
    <property type="entry name" value="Homeodomain-like"/>
    <property type="match status" value="2"/>
</dbReference>
<feature type="domain" description="Response regulatory" evidence="12">
    <location>
        <begin position="3"/>
        <end position="120"/>
    </location>
</feature>
<dbReference type="PROSITE" id="PS50110">
    <property type="entry name" value="RESPONSE_REGULATORY"/>
    <property type="match status" value="1"/>
</dbReference>
<dbReference type="PROSITE" id="PS00041">
    <property type="entry name" value="HTH_ARAC_FAMILY_1"/>
    <property type="match status" value="1"/>
</dbReference>
<evidence type="ECO:0000256" key="8">
    <source>
        <dbReference type="ARBA" id="ARBA00023163"/>
    </source>
</evidence>
<feature type="domain" description="HTH araC/xylS-type" evidence="11">
    <location>
        <begin position="369"/>
        <end position="467"/>
    </location>
</feature>
<evidence type="ECO:0000256" key="10">
    <source>
        <dbReference type="PROSITE-ProRule" id="PRU00169"/>
    </source>
</evidence>